<evidence type="ECO:0000313" key="2">
    <source>
        <dbReference type="Proteomes" id="UP001228905"/>
    </source>
</evidence>
<dbReference type="Proteomes" id="UP001228905">
    <property type="component" value="Unassembled WGS sequence"/>
</dbReference>
<proteinExistence type="predicted"/>
<name>A0ABU0IXM8_9CAUL</name>
<accession>A0ABU0IXM8</accession>
<dbReference type="InterPro" id="IPR020023">
    <property type="entry name" value="PseG"/>
</dbReference>
<dbReference type="GO" id="GO:0016787">
    <property type="term" value="F:hydrolase activity"/>
    <property type="evidence" value="ECO:0007669"/>
    <property type="project" value="UniProtKB-KW"/>
</dbReference>
<gene>
    <name evidence="1" type="ORF">QO010_003889</name>
</gene>
<reference evidence="1 2" key="1">
    <citation type="submission" date="2023-07" db="EMBL/GenBank/DDBJ databases">
        <title>Genomic Encyclopedia of Type Strains, Phase IV (KMG-IV): sequencing the most valuable type-strain genomes for metagenomic binning, comparative biology and taxonomic classification.</title>
        <authorList>
            <person name="Goeker M."/>
        </authorList>
    </citation>
    <scope>NUCLEOTIDE SEQUENCE [LARGE SCALE GENOMIC DNA]</scope>
    <source>
        <strain evidence="1 2">DSM 18695</strain>
    </source>
</reference>
<comment type="caution">
    <text evidence="1">The sequence shown here is derived from an EMBL/GenBank/DDBJ whole genome shotgun (WGS) entry which is preliminary data.</text>
</comment>
<dbReference type="EMBL" id="JAUSVS010000009">
    <property type="protein sequence ID" value="MDQ0466096.1"/>
    <property type="molecule type" value="Genomic_DNA"/>
</dbReference>
<evidence type="ECO:0000313" key="1">
    <source>
        <dbReference type="EMBL" id="MDQ0466096.1"/>
    </source>
</evidence>
<protein>
    <submittedName>
        <fullName evidence="1">UDP-2,4-diacetamido-2,4, 6-trideoxy-beta-L-altropyranose hydrolase</fullName>
    </submittedName>
</protein>
<dbReference type="SUPFAM" id="SSF53756">
    <property type="entry name" value="UDP-Glycosyltransferase/glycogen phosphorylase"/>
    <property type="match status" value="1"/>
</dbReference>
<keyword evidence="2" id="KW-1185">Reference proteome</keyword>
<sequence length="328" mass="34001">MNDKPQKLPRILFVCEASPELGGGHVMRCLTLARALQGQGADCVFLNGTGVARILAAFAPDMALSEDEAADLVVLDSYRMGREVEDGWREKAGALAVIDDLARPHHADLVLDPSFGRHASDYEAPTVLAGPDYALVRREFAEVRQAALARRGGPVARALVALGLTDVGGITGRTVQALLPGLGGVALDVVVGSGAYSLPALQALADQGAIGLHVDSQDMAGLMSRADIAIGAGGASLWERACLGLPAVTLIVADNQRDLAMRLDGAGVTLALDARWPGLEARLVEIWGRLVGDEALRQGLSRRSAALCDGLGAGRAAVALLALVSQAG</sequence>
<dbReference type="RefSeq" id="WP_307351932.1">
    <property type="nucleotide sequence ID" value="NZ_JAUSVS010000009.1"/>
</dbReference>
<keyword evidence="1" id="KW-0378">Hydrolase</keyword>
<dbReference type="NCBIfam" id="TIGR03590">
    <property type="entry name" value="PseG"/>
    <property type="match status" value="1"/>
</dbReference>
<dbReference type="Gene3D" id="3.40.50.2000">
    <property type="entry name" value="Glycogen Phosphorylase B"/>
    <property type="match status" value="1"/>
</dbReference>
<organism evidence="1 2">
    <name type="scientific">Caulobacter ginsengisoli</name>
    <dbReference type="NCBI Taxonomy" id="400775"/>
    <lineage>
        <taxon>Bacteria</taxon>
        <taxon>Pseudomonadati</taxon>
        <taxon>Pseudomonadota</taxon>
        <taxon>Alphaproteobacteria</taxon>
        <taxon>Caulobacterales</taxon>
        <taxon>Caulobacteraceae</taxon>
        <taxon>Caulobacter</taxon>
    </lineage>
</organism>
<dbReference type="Gene3D" id="3.40.50.11190">
    <property type="match status" value="1"/>
</dbReference>